<dbReference type="PROSITE" id="PS00213">
    <property type="entry name" value="LIPOCALIN"/>
    <property type="match status" value="1"/>
</dbReference>
<feature type="disulfide bond" evidence="10">
    <location>
        <begin position="147"/>
        <end position="251"/>
    </location>
</feature>
<dbReference type="PIRSF" id="PIRSF036893">
    <property type="entry name" value="Lipocalin_ApoD"/>
    <property type="match status" value="1"/>
</dbReference>
<sequence length="254" mass="28842">MAAVLSAGFSLPQEEPQAPISRWGYEMADVYISKTSAHRSSAPRWTSPKAVLFSFQISVSSRMLRILVALCLLATCWAQDCSVSNIKVMQNFDRQRYVGTWYAVAKKDPIGLFLLDNIVAQFKIEDDGKVTATAKGRVIILNNWELCANMFATFEDSPDPAKFKMRYWGAASYLQTGYDDHWVIDTDYDNYAIHYSCRQVDYDGTCLDSYSFIFSRHATGLRPEDQKIVTQKKQELCLLGKYRRVAHNGFCDGS</sequence>
<keyword evidence="4" id="KW-0964">Secreted</keyword>
<keyword evidence="6" id="KW-0683">Retinol-binding</keyword>
<dbReference type="PRINTS" id="PR01174">
    <property type="entry name" value="RETINOLBNDNG"/>
</dbReference>
<dbReference type="GO" id="GO:0005615">
    <property type="term" value="C:extracellular space"/>
    <property type="evidence" value="ECO:0007669"/>
    <property type="project" value="UniProtKB-ARBA"/>
</dbReference>
<evidence type="ECO:0000256" key="10">
    <source>
        <dbReference type="PIRSR" id="PIRSR036893-50"/>
    </source>
</evidence>
<reference evidence="14" key="1">
    <citation type="submission" date="2021-01" db="EMBL/GenBank/DDBJ databases">
        <authorList>
            <person name="Zahm M."/>
            <person name="Roques C."/>
            <person name="Cabau C."/>
            <person name="Klopp C."/>
            <person name="Donnadieu C."/>
            <person name="Jouanno E."/>
            <person name="Lampietro C."/>
            <person name="Louis A."/>
            <person name="Herpin A."/>
            <person name="Echchiki A."/>
            <person name="Berthelot C."/>
            <person name="Parey E."/>
            <person name="Roest-Crollius H."/>
            <person name="Braasch I."/>
            <person name="Postlethwait J."/>
            <person name="Bobe J."/>
            <person name="Montfort J."/>
            <person name="Bouchez O."/>
            <person name="Begum T."/>
            <person name="Mejri S."/>
            <person name="Adams A."/>
            <person name="Chen W.-J."/>
            <person name="Guiguen Y."/>
        </authorList>
    </citation>
    <scope>NUCLEOTIDE SEQUENCE</scope>
    <source>
        <tissue evidence="14">Blood</tissue>
    </source>
</reference>
<evidence type="ECO:0000256" key="8">
    <source>
        <dbReference type="ARBA" id="ARBA00054865"/>
    </source>
</evidence>
<dbReference type="GO" id="GO:0019841">
    <property type="term" value="F:retinol binding"/>
    <property type="evidence" value="ECO:0007669"/>
    <property type="project" value="UniProtKB-KW"/>
</dbReference>
<evidence type="ECO:0000256" key="2">
    <source>
        <dbReference type="ARBA" id="ARBA00006889"/>
    </source>
</evidence>
<evidence type="ECO:0000313" key="15">
    <source>
        <dbReference type="Proteomes" id="UP000829720"/>
    </source>
</evidence>
<feature type="disulfide bond" evidence="10">
    <location>
        <begin position="197"/>
        <end position="206"/>
    </location>
</feature>
<comment type="caution">
    <text evidence="14">The sequence shown here is derived from an EMBL/GenBank/DDBJ whole genome shotgun (WGS) entry which is preliminary data.</text>
</comment>
<keyword evidence="15" id="KW-1185">Reference proteome</keyword>
<dbReference type="InterPro" id="IPR022272">
    <property type="entry name" value="Lipocalin_CS"/>
</dbReference>
<dbReference type="SUPFAM" id="SSF50814">
    <property type="entry name" value="Lipocalins"/>
    <property type="match status" value="1"/>
</dbReference>
<keyword evidence="5" id="KW-0007">Acetylation</keyword>
<comment type="subcellular location">
    <subcellularLocation>
        <location evidence="1">Secreted</location>
    </subcellularLocation>
</comment>
<dbReference type="InterPro" id="IPR002449">
    <property type="entry name" value="Retinol-bd/Purpurin"/>
</dbReference>
<evidence type="ECO:0000259" key="13">
    <source>
        <dbReference type="Pfam" id="PF00061"/>
    </source>
</evidence>
<evidence type="ECO:0000256" key="9">
    <source>
        <dbReference type="ARBA" id="ARBA00082024"/>
    </source>
</evidence>
<dbReference type="Gene3D" id="2.40.128.20">
    <property type="match status" value="1"/>
</dbReference>
<dbReference type="PANTHER" id="PTHR11873:SF2">
    <property type="entry name" value="RETINOL-BINDING PROTEIN 4"/>
    <property type="match status" value="1"/>
</dbReference>
<evidence type="ECO:0000313" key="14">
    <source>
        <dbReference type="EMBL" id="KAI1886871.1"/>
    </source>
</evidence>
<evidence type="ECO:0000256" key="4">
    <source>
        <dbReference type="ARBA" id="ARBA00022525"/>
    </source>
</evidence>
<evidence type="ECO:0000256" key="3">
    <source>
        <dbReference type="ARBA" id="ARBA00022448"/>
    </source>
</evidence>
<dbReference type="InterPro" id="IPR022271">
    <property type="entry name" value="Lipocalin_ApoD"/>
</dbReference>
<dbReference type="PANTHER" id="PTHR11873">
    <property type="entry name" value="RETINOL-BINDING PROTEIN 4"/>
    <property type="match status" value="1"/>
</dbReference>
<dbReference type="FunFam" id="2.40.128.20:FF:000004">
    <property type="entry name" value="Retinol-binding protein 4"/>
    <property type="match status" value="1"/>
</dbReference>
<dbReference type="GO" id="GO:0034632">
    <property type="term" value="F:retinol transmembrane transporter activity"/>
    <property type="evidence" value="ECO:0007669"/>
    <property type="project" value="InterPro"/>
</dbReference>
<evidence type="ECO:0000256" key="11">
    <source>
        <dbReference type="PIRSR" id="PIRSR036893-51"/>
    </source>
</evidence>
<keyword evidence="3" id="KW-0813">Transport</keyword>
<gene>
    <name evidence="14" type="ORF">AGOR_G00200250</name>
</gene>
<name>A0A8T3CSC6_9TELE</name>
<accession>A0A8T3CSC6</accession>
<evidence type="ECO:0000256" key="1">
    <source>
        <dbReference type="ARBA" id="ARBA00004613"/>
    </source>
</evidence>
<dbReference type="Proteomes" id="UP000829720">
    <property type="component" value="Unassembled WGS sequence"/>
</dbReference>
<dbReference type="EMBL" id="JAERUA010000019">
    <property type="protein sequence ID" value="KAI1886871.1"/>
    <property type="molecule type" value="Genomic_DNA"/>
</dbReference>
<organism evidence="14 15">
    <name type="scientific">Albula goreensis</name>
    <dbReference type="NCBI Taxonomy" id="1534307"/>
    <lineage>
        <taxon>Eukaryota</taxon>
        <taxon>Metazoa</taxon>
        <taxon>Chordata</taxon>
        <taxon>Craniata</taxon>
        <taxon>Vertebrata</taxon>
        <taxon>Euteleostomi</taxon>
        <taxon>Actinopterygii</taxon>
        <taxon>Neopterygii</taxon>
        <taxon>Teleostei</taxon>
        <taxon>Albuliformes</taxon>
        <taxon>Albulidae</taxon>
        <taxon>Albula</taxon>
    </lineage>
</organism>
<keyword evidence="7 10" id="KW-1015">Disulfide bond</keyword>
<dbReference type="Pfam" id="PF00061">
    <property type="entry name" value="Lipocalin"/>
    <property type="match status" value="1"/>
</dbReference>
<dbReference type="InterPro" id="IPR012674">
    <property type="entry name" value="Calycin"/>
</dbReference>
<feature type="disulfide bond" evidence="10">
    <location>
        <begin position="81"/>
        <end position="237"/>
    </location>
</feature>
<feature type="domain" description="Lipocalin/cytosolic fatty-acid binding" evidence="13">
    <location>
        <begin position="98"/>
        <end position="219"/>
    </location>
</feature>
<comment type="function">
    <text evidence="8">RBP delivers retinol from the liver stores to the peripheral tissues. In plasma, the RBP-retinol complex interacts with transthyretin, this prevents its loss by filtration through the kidney glomeruli.</text>
</comment>
<dbReference type="PIRSF" id="PIRSF500204">
    <property type="entry name" value="RBP_purpurin"/>
    <property type="match status" value="1"/>
</dbReference>
<evidence type="ECO:0000256" key="7">
    <source>
        <dbReference type="ARBA" id="ARBA00023157"/>
    </source>
</evidence>
<evidence type="ECO:0000256" key="6">
    <source>
        <dbReference type="ARBA" id="ARBA00023072"/>
    </source>
</evidence>
<comment type="similarity">
    <text evidence="2 12">Belongs to the calycin superfamily. Lipocalin family.</text>
</comment>
<evidence type="ECO:0000256" key="12">
    <source>
        <dbReference type="RuleBase" id="RU003695"/>
    </source>
</evidence>
<dbReference type="InterPro" id="IPR000566">
    <property type="entry name" value="Lipocln_cytosolic_FA-bd_dom"/>
</dbReference>
<dbReference type="OrthoDB" id="565904at2759"/>
<protein>
    <recommendedName>
        <fullName evidence="9">Plasma retinol-binding protein II</fullName>
    </recommendedName>
</protein>
<feature type="binding site" evidence="11">
    <location>
        <position position="175"/>
    </location>
    <ligand>
        <name>substrate</name>
    </ligand>
</feature>
<dbReference type="AlphaFoldDB" id="A0A8T3CSC6"/>
<dbReference type="GO" id="GO:0060417">
    <property type="term" value="C:yolk"/>
    <property type="evidence" value="ECO:0007669"/>
    <property type="project" value="UniProtKB-ARBA"/>
</dbReference>
<evidence type="ECO:0000256" key="5">
    <source>
        <dbReference type="ARBA" id="ARBA00022990"/>
    </source>
</evidence>
<proteinExistence type="inferred from homology"/>